<name>A0A844XKM3_9SPHN</name>
<protein>
    <recommendedName>
        <fullName evidence="4">Aspartate-semialdehyde dehydrogenase</fullName>
    </recommendedName>
</protein>
<feature type="signal peptide" evidence="1">
    <location>
        <begin position="1"/>
        <end position="21"/>
    </location>
</feature>
<comment type="caution">
    <text evidence="2">The sequence shown here is derived from an EMBL/GenBank/DDBJ whole genome shotgun (WGS) entry which is preliminary data.</text>
</comment>
<accession>A0A844XKM3</accession>
<dbReference type="AlphaFoldDB" id="A0A844XKM3"/>
<proteinExistence type="predicted"/>
<keyword evidence="1" id="KW-0732">Signal</keyword>
<reference evidence="2 3" key="1">
    <citation type="submission" date="2019-12" db="EMBL/GenBank/DDBJ databases">
        <title>Genomic-based taxomic classification of the family Erythrobacteraceae.</title>
        <authorList>
            <person name="Xu L."/>
        </authorList>
    </citation>
    <scope>NUCLEOTIDE SEQUENCE [LARGE SCALE GENOMIC DNA]</scope>
    <source>
        <strain evidence="2 3">DSM 17792</strain>
    </source>
</reference>
<gene>
    <name evidence="2" type="ORF">GRI69_00450</name>
</gene>
<dbReference type="PROSITE" id="PS51257">
    <property type="entry name" value="PROKAR_LIPOPROTEIN"/>
    <property type="match status" value="1"/>
</dbReference>
<evidence type="ECO:0000256" key="1">
    <source>
        <dbReference type="SAM" id="SignalP"/>
    </source>
</evidence>
<dbReference type="EMBL" id="WTYC01000001">
    <property type="protein sequence ID" value="MXO46735.1"/>
    <property type="molecule type" value="Genomic_DNA"/>
</dbReference>
<organism evidence="2 3">
    <name type="scientific">Qipengyuania vulgaris</name>
    <dbReference type="NCBI Taxonomy" id="291985"/>
    <lineage>
        <taxon>Bacteria</taxon>
        <taxon>Pseudomonadati</taxon>
        <taxon>Pseudomonadota</taxon>
        <taxon>Alphaproteobacteria</taxon>
        <taxon>Sphingomonadales</taxon>
        <taxon>Erythrobacteraceae</taxon>
        <taxon>Qipengyuania</taxon>
    </lineage>
</organism>
<dbReference type="RefSeq" id="WP_160726371.1">
    <property type="nucleotide sequence ID" value="NZ_WTYC01000001.1"/>
</dbReference>
<dbReference type="OrthoDB" id="878483at2"/>
<sequence length="193" mass="20040">MIRKSLALASLLVVAACGSDAEESPSDSATAAEQGNDAVVSSAKVVVDANGLAIGRGQSREMPRFGTPRGEVDALLTTAFGAEPEKFANSECGAGPTDFSRAGPLQVAYQDNRFVGWFVGEGEGVVTADGVQTGATIAELRDERPVQVIADSTLEGEFQYQSADYGMITGFFKGSEPDGTITALAAGVTCFFR</sequence>
<evidence type="ECO:0008006" key="4">
    <source>
        <dbReference type="Google" id="ProtNLM"/>
    </source>
</evidence>
<feature type="chain" id="PRO_5032610736" description="Aspartate-semialdehyde dehydrogenase" evidence="1">
    <location>
        <begin position="22"/>
        <end position="193"/>
    </location>
</feature>
<dbReference type="Proteomes" id="UP000448199">
    <property type="component" value="Unassembled WGS sequence"/>
</dbReference>
<keyword evidence="3" id="KW-1185">Reference proteome</keyword>
<evidence type="ECO:0000313" key="3">
    <source>
        <dbReference type="Proteomes" id="UP000448199"/>
    </source>
</evidence>
<evidence type="ECO:0000313" key="2">
    <source>
        <dbReference type="EMBL" id="MXO46735.1"/>
    </source>
</evidence>